<dbReference type="Proteomes" id="UP000471242">
    <property type="component" value="Unassembled WGS sequence"/>
</dbReference>
<dbReference type="InterPro" id="IPR011049">
    <property type="entry name" value="Serralysin-like_metalloprot_C"/>
</dbReference>
<keyword evidence="3" id="KW-0677">Repeat</keyword>
<dbReference type="GO" id="GO:0007156">
    <property type="term" value="P:homophilic cell adhesion via plasma membrane adhesion molecules"/>
    <property type="evidence" value="ECO:0007669"/>
    <property type="project" value="InterPro"/>
</dbReference>
<dbReference type="Gene3D" id="2.60.40.1200">
    <property type="match status" value="2"/>
</dbReference>
<dbReference type="Pfam" id="PF17803">
    <property type="entry name" value="Cadherin_4"/>
    <property type="match status" value="1"/>
</dbReference>
<dbReference type="InterPro" id="IPR018511">
    <property type="entry name" value="Hemolysin-typ_Ca-bd_CS"/>
</dbReference>
<dbReference type="PRINTS" id="PR00313">
    <property type="entry name" value="CABNDNGRPT"/>
</dbReference>
<keyword evidence="5" id="KW-0472">Membrane</keyword>
<dbReference type="InterPro" id="IPR039808">
    <property type="entry name" value="Cadherin"/>
</dbReference>
<feature type="domain" description="Cadherin" evidence="6">
    <location>
        <begin position="655"/>
        <end position="774"/>
    </location>
</feature>
<dbReference type="PROSITE" id="PS00330">
    <property type="entry name" value="HEMOLYSIN_CALCIUM"/>
    <property type="match status" value="2"/>
</dbReference>
<dbReference type="NCBIfam" id="TIGR03661">
    <property type="entry name" value="T1SS_VCA0849"/>
    <property type="match status" value="1"/>
</dbReference>
<feature type="domain" description="Cadherin" evidence="6">
    <location>
        <begin position="778"/>
        <end position="886"/>
    </location>
</feature>
<comment type="caution">
    <text evidence="7">The sequence shown here is derived from an EMBL/GenBank/DDBJ whole genome shotgun (WGS) entry which is preliminary data.</text>
</comment>
<dbReference type="InterPro" id="IPR001343">
    <property type="entry name" value="Hemolysn_Ca-bd"/>
</dbReference>
<protein>
    <submittedName>
        <fullName evidence="7">Type I secretion C-terminal target domain-containing protein</fullName>
    </submittedName>
</protein>
<dbReference type="GO" id="GO:0008013">
    <property type="term" value="F:beta-catenin binding"/>
    <property type="evidence" value="ECO:0007669"/>
    <property type="project" value="TreeGrafter"/>
</dbReference>
<dbReference type="Gene3D" id="2.60.40.2030">
    <property type="match status" value="3"/>
</dbReference>
<dbReference type="InterPro" id="IPR038081">
    <property type="entry name" value="CalX-like_sf"/>
</dbReference>
<dbReference type="Pfam" id="PF03160">
    <property type="entry name" value="Calx-beta"/>
    <property type="match status" value="4"/>
</dbReference>
<dbReference type="SUPFAM" id="SSF51120">
    <property type="entry name" value="beta-Roll"/>
    <property type="match status" value="1"/>
</dbReference>
<evidence type="ECO:0000313" key="7">
    <source>
        <dbReference type="EMBL" id="MVD23116.1"/>
    </source>
</evidence>
<dbReference type="PROSITE" id="PS50268">
    <property type="entry name" value="CADHERIN_2"/>
    <property type="match status" value="3"/>
</dbReference>
<gene>
    <name evidence="7" type="ORF">D6U24_07085</name>
</gene>
<dbReference type="Pfam" id="PF00028">
    <property type="entry name" value="Cadherin"/>
    <property type="match status" value="1"/>
</dbReference>
<dbReference type="InterPro" id="IPR019960">
    <property type="entry name" value="T1SS_VCA0849"/>
</dbReference>
<evidence type="ECO:0000256" key="5">
    <source>
        <dbReference type="ARBA" id="ARBA00023136"/>
    </source>
</evidence>
<dbReference type="NCBIfam" id="NF038131">
    <property type="entry name" value="choice_anch_K"/>
    <property type="match status" value="1"/>
</dbReference>
<dbReference type="PANTHER" id="PTHR24027">
    <property type="entry name" value="CADHERIN-23"/>
    <property type="match status" value="1"/>
</dbReference>
<evidence type="ECO:0000256" key="4">
    <source>
        <dbReference type="ARBA" id="ARBA00022837"/>
    </source>
</evidence>
<dbReference type="InterPro" id="IPR003644">
    <property type="entry name" value="Calx_beta"/>
</dbReference>
<name>A0A7X3ET59_VIBCL</name>
<dbReference type="SMART" id="SM00112">
    <property type="entry name" value="CA"/>
    <property type="match status" value="3"/>
</dbReference>
<accession>A0A7X3ET59</accession>
<dbReference type="EMBL" id="QZRB01000008">
    <property type="protein sequence ID" value="MVD23116.1"/>
    <property type="molecule type" value="Genomic_DNA"/>
</dbReference>
<sequence>MGIHALLSLTNLAANQLLVIDKNGNIAIINAGEAVPEGAIILDPNSNNLMPEQEPLPVAQLVDAEGNVQPITDDIEQILAALEEGADPTALDDLAPAAGGLQGSSITGSASIERDGAETIASTQFDTSGFEAIGLSRTQSLSLLNLLQAPTAPITPIPPVDPEEPASPIVISSITGDNAAEGSNNTFSVSLSGTTAAETTIVLTLAGDTATKGVDFNGTSVIVVINGVSQTVPVNEDGTFQVTVPTNTNSFSVQVSTIDDNIYEGNETFTLSGAGTNSIVTGTATITDDGSNGGTDDSPVVNGISSPTVSEGESATFDVSLSNASTTATTVTLTLAGGSATAGTDFTSSEVTITYQDGTTQTVAVNGDGSFEVAIPAGDTTFSISVQTTDDNVYEGSESFTLSGKTATQGTAITTTGTIVDNDEVPTIKSIGTGDVTATEGDALIFTVKLSNVSSTSTSFDFLLQDGTATSDDYGAASFSNGVTYDASTGKITVPTGVTSFTVNVPTTNDSIEEADETVKLTIGGKEVIGTIVDNDNAPVIDDATVNNLSESIANGTEVYDVHEARTGNDTDLDGEALQYTFVHSNNTRSTTSEDGAFSIDPGTGKITVLDTTKLDYESATSIVLKVETTDGVNKDTADITLNLTNVNDSDTVFTKESETFNYAEGTAAGVTLGKVTATDADGDSISYSIAQEHNVYAADDVNKERPFYQVDANGNVSLTEAGEKAFTNDYESGRNTHTITVTATGTDGSGADTTDTIEVTLNETNIDDNAPKFEGTTDGEYSFSYDENSAADTVLGTVKATDADKETVTYSIKSGNDNGWFAIDATTGVITLTAKGAEAAANDFEALANVHSLVVTATEDAGLGGVKTTDITVKLNEQNIDEELSISGLNGANAELTIHESNLSGGSSPDHSALSKVGSFSFTSIDGLASLVIAGHSFNVAELLALNSSEATISTPYGELTLTGFSGDLTGGTVQYEYTLNENVDNDSATNANDTDYTDHISVTVIDVDGSQITDSLDVKIVDDASTALDDRGEVDIVADSFTVSGVVANWTSWSNGTNVTTFDGTNAPNGGGLDNDSGKDQIRWGQPASSYSSGYGFIDNDSALNGEFALNQDIILGTFTHYNYPVYSGGAITSASMDVAFSVTDAHGVLTPVTLKLNFDHNETPNTNNPEASKDIIKVGNTNVTFENAGALYTLQVIGFRIPGTNQIVTEIRTGENATNSYELVVRVGPGEGYELPSTSGNVLSNDVSGADVDMTVVGAASGNHVSSGVSGSVGSMIAGLYGNLILLADGSYTYQVTANASSIPNDAIEIFTYTMKDGDGDTSTALLSINVNRVTMADFNANQDHKVGLEDTVVAGNVLDNDGSKNTSVDHFTVGNDATSHVVGSPVSLEQGELTLNSDGSYTFKPADNWNGEVPVITYTTHTGKTSTLAITITPVDDATVTQPDHKSIAEDTIATGNVLANDCDIDSALSVTSFHVEGVNGVYTAGNTMYQLAEGTLVLKANGDYTFDPKDNWSGSLPEITYTTNTGATGTLNIHVEAVADVPNLTINGYTSVAAINFEDARLNGSWDGVVANQIKGLNTIGTWHTSNNSGKVEIGYENIYVSGGSSTNKVMEIEFNNGDKTLYTDIHAQAGRFYELDFDIAARAGSVNSSGLTIKLVPLNAYGVPILAEAITLYDFNPTNANWLRDQKVTLPIDQTGEYRLLFESDDANSYGAILDNLAFKVVDNMGYRGDFIKLSEISTSLNDTDTSETLSLKLKGMPEGSILKDDKGHEVTVGSNGEVDITGWDYSSLQIKTPNHGNFNITVEATATESSNQDSATTSATIPVTVLHPNEYLGRGGVDSFLLTKSNGDNANLNIALNAYYEGTTAVAPVTQQVAVTIDTDLVIHSGNSNDYIDLGISRADNTVYTGSSIPNFNNSTPSQSTLADSAFMKNDVITDHDGVLLQSVQSQIQPITDTVNLGSGNDTVYGGGGNLAAYGGAGNDTLIGGDGNDALRGGADNDYLSGGRGNDVLRGDSGNDVLIGGLGHDILTGGSGEDLFKWVDGDLDGSTDRITDFHLSEKDKIDLSDLFDNPSEQEVTALLDSIKSTVQGDDHSSSFKVEKNDGSSVTIQLDGVSSVELINNLASIIQIKED</sequence>
<dbReference type="PANTHER" id="PTHR24027:SF438">
    <property type="entry name" value="CADHERIN 23"/>
    <property type="match status" value="1"/>
</dbReference>
<dbReference type="Gene3D" id="2.150.10.10">
    <property type="entry name" value="Serralysin-like metalloprotease, C-terminal"/>
    <property type="match status" value="2"/>
</dbReference>
<dbReference type="SUPFAM" id="SSF141072">
    <property type="entry name" value="CalX-like"/>
    <property type="match status" value="3"/>
</dbReference>
<dbReference type="GO" id="GO:0016342">
    <property type="term" value="C:catenin complex"/>
    <property type="evidence" value="ECO:0007669"/>
    <property type="project" value="TreeGrafter"/>
</dbReference>
<dbReference type="Pfam" id="PF17963">
    <property type="entry name" value="Big_9"/>
    <property type="match status" value="1"/>
</dbReference>
<keyword evidence="4" id="KW-0106">Calcium</keyword>
<evidence type="ECO:0000256" key="2">
    <source>
        <dbReference type="ARBA" id="ARBA00022729"/>
    </source>
</evidence>
<feature type="domain" description="Cadherin" evidence="6">
    <location>
        <begin position="549"/>
        <end position="654"/>
    </location>
</feature>
<dbReference type="InterPro" id="IPR047995">
    <property type="entry name" value="Choice_anch_K"/>
</dbReference>
<dbReference type="Gene3D" id="2.60.40.60">
    <property type="entry name" value="Cadherins"/>
    <property type="match status" value="3"/>
</dbReference>
<evidence type="ECO:0000256" key="1">
    <source>
        <dbReference type="ARBA" id="ARBA00004370"/>
    </source>
</evidence>
<dbReference type="GO" id="GO:0045296">
    <property type="term" value="F:cadherin binding"/>
    <property type="evidence" value="ECO:0007669"/>
    <property type="project" value="TreeGrafter"/>
</dbReference>
<dbReference type="GO" id="GO:0016477">
    <property type="term" value="P:cell migration"/>
    <property type="evidence" value="ECO:0007669"/>
    <property type="project" value="TreeGrafter"/>
</dbReference>
<dbReference type="Pfam" id="PF00353">
    <property type="entry name" value="HemolysinCabind"/>
    <property type="match status" value="2"/>
</dbReference>
<reference evidence="7 8" key="1">
    <citation type="submission" date="2018-09" db="EMBL/GenBank/DDBJ databases">
        <title>Genomic epidemiology reveals two lineages of Vibrio cholerae that can cause global cholera epidemics despite absence of cholera toxin gene.</title>
        <authorList>
            <person name="Wang H."/>
            <person name="Zen W."/>
            <person name="Yu H."/>
            <person name="Zhang W."/>
            <person name="Pan J."/>
            <person name="Yang C."/>
            <person name="Cui Y."/>
        </authorList>
    </citation>
    <scope>NUCLEOTIDE SEQUENCE [LARGE SCALE GENOMIC DNA]</scope>
    <source>
        <strain evidence="7 8">00-1_S85</strain>
    </source>
</reference>
<dbReference type="InterPro" id="IPR040853">
    <property type="entry name" value="RapA2_cadherin-like"/>
</dbReference>
<evidence type="ECO:0000259" key="6">
    <source>
        <dbReference type="PROSITE" id="PS50268"/>
    </source>
</evidence>
<keyword evidence="2" id="KW-0732">Signal</keyword>
<dbReference type="SUPFAM" id="SSF49313">
    <property type="entry name" value="Cadherin-like"/>
    <property type="match status" value="3"/>
</dbReference>
<dbReference type="CDD" id="cd11304">
    <property type="entry name" value="Cadherin_repeat"/>
    <property type="match status" value="3"/>
</dbReference>
<organism evidence="7 8">
    <name type="scientific">Vibrio cholerae</name>
    <dbReference type="NCBI Taxonomy" id="666"/>
    <lineage>
        <taxon>Bacteria</taxon>
        <taxon>Pseudomonadati</taxon>
        <taxon>Pseudomonadota</taxon>
        <taxon>Gammaproteobacteria</taxon>
        <taxon>Vibrionales</taxon>
        <taxon>Vibrionaceae</taxon>
        <taxon>Vibrio</taxon>
    </lineage>
</organism>
<comment type="subcellular location">
    <subcellularLocation>
        <location evidence="1">Membrane</location>
    </subcellularLocation>
</comment>
<dbReference type="InterPro" id="IPR002126">
    <property type="entry name" value="Cadherin-like_dom"/>
</dbReference>
<evidence type="ECO:0000313" key="8">
    <source>
        <dbReference type="Proteomes" id="UP000471242"/>
    </source>
</evidence>
<evidence type="ECO:0000256" key="3">
    <source>
        <dbReference type="ARBA" id="ARBA00022737"/>
    </source>
</evidence>
<proteinExistence type="predicted"/>
<dbReference type="GO" id="GO:0007154">
    <property type="term" value="P:cell communication"/>
    <property type="evidence" value="ECO:0007669"/>
    <property type="project" value="InterPro"/>
</dbReference>
<dbReference type="RefSeq" id="WP_000511182.1">
    <property type="nucleotide sequence ID" value="NZ_CWNK01000005.1"/>
</dbReference>
<dbReference type="GO" id="GO:0005509">
    <property type="term" value="F:calcium ion binding"/>
    <property type="evidence" value="ECO:0007669"/>
    <property type="project" value="InterPro"/>
</dbReference>
<dbReference type="InterPro" id="IPR015919">
    <property type="entry name" value="Cadherin-like_sf"/>
</dbReference>